<proteinExistence type="predicted"/>
<protein>
    <recommendedName>
        <fullName evidence="3">Type II secretion system protein GspG C-terminal domain-containing protein</fullName>
    </recommendedName>
</protein>
<dbReference type="AlphaFoldDB" id="X1F824"/>
<dbReference type="InterPro" id="IPR045584">
    <property type="entry name" value="Pilin-like"/>
</dbReference>
<reference evidence="2" key="1">
    <citation type="journal article" date="2014" name="Front. Microbiol.">
        <title>High frequency of phylogenetically diverse reductive dehalogenase-homologous genes in deep subseafloor sedimentary metagenomes.</title>
        <authorList>
            <person name="Kawai M."/>
            <person name="Futagami T."/>
            <person name="Toyoda A."/>
            <person name="Takaki Y."/>
            <person name="Nishi S."/>
            <person name="Hori S."/>
            <person name="Arai W."/>
            <person name="Tsubouchi T."/>
            <person name="Morono Y."/>
            <person name="Uchiyama I."/>
            <person name="Ito T."/>
            <person name="Fujiyama A."/>
            <person name="Inagaki F."/>
            <person name="Takami H."/>
        </authorList>
    </citation>
    <scope>NUCLEOTIDE SEQUENCE</scope>
    <source>
        <strain evidence="2">Expedition CK06-06</strain>
    </source>
</reference>
<comment type="caution">
    <text evidence="2">The sequence shown here is derived from an EMBL/GenBank/DDBJ whole genome shotgun (WGS) entry which is preliminary data.</text>
</comment>
<dbReference type="EMBL" id="BARU01007085">
    <property type="protein sequence ID" value="GAH41087.1"/>
    <property type="molecule type" value="Genomic_DNA"/>
</dbReference>
<accession>X1F824</accession>
<keyword evidence="1" id="KW-0472">Membrane</keyword>
<name>X1F824_9ZZZZ</name>
<evidence type="ECO:0000256" key="1">
    <source>
        <dbReference type="SAM" id="Phobius"/>
    </source>
</evidence>
<dbReference type="NCBIfam" id="TIGR02532">
    <property type="entry name" value="IV_pilin_GFxxxE"/>
    <property type="match status" value="1"/>
</dbReference>
<dbReference type="Gene3D" id="3.30.700.10">
    <property type="entry name" value="Glycoprotein, Type 4 Pilin"/>
    <property type="match status" value="1"/>
</dbReference>
<organism evidence="2">
    <name type="scientific">marine sediment metagenome</name>
    <dbReference type="NCBI Taxonomy" id="412755"/>
    <lineage>
        <taxon>unclassified sequences</taxon>
        <taxon>metagenomes</taxon>
        <taxon>ecological metagenomes</taxon>
    </lineage>
</organism>
<dbReference type="SUPFAM" id="SSF54523">
    <property type="entry name" value="Pili subunits"/>
    <property type="match status" value="1"/>
</dbReference>
<evidence type="ECO:0008006" key="3">
    <source>
        <dbReference type="Google" id="ProtNLM"/>
    </source>
</evidence>
<dbReference type="PANTHER" id="PTHR30093">
    <property type="entry name" value="GENERAL SECRETION PATHWAY PROTEIN G"/>
    <property type="match status" value="1"/>
</dbReference>
<keyword evidence="1" id="KW-0812">Transmembrane</keyword>
<dbReference type="InterPro" id="IPR012902">
    <property type="entry name" value="N_methyl_site"/>
</dbReference>
<dbReference type="Pfam" id="PF07963">
    <property type="entry name" value="N_methyl"/>
    <property type="match status" value="1"/>
</dbReference>
<evidence type="ECO:0000313" key="2">
    <source>
        <dbReference type="EMBL" id="GAH41087.1"/>
    </source>
</evidence>
<feature type="transmembrane region" description="Helical" evidence="1">
    <location>
        <begin position="37"/>
        <end position="58"/>
    </location>
</feature>
<gene>
    <name evidence="2" type="ORF">S03H2_13975</name>
</gene>
<sequence length="84" mass="9807">MIFIRETRALPWMELNTENGRDMRKKLSANKNRNSGFTLIEMLIVFALIGILVGMGLPQYKYATKRARESVLKENLFQMRTLID</sequence>
<feature type="non-terminal residue" evidence="2">
    <location>
        <position position="84"/>
    </location>
</feature>
<dbReference type="PROSITE" id="PS00409">
    <property type="entry name" value="PROKAR_NTER_METHYL"/>
    <property type="match status" value="1"/>
</dbReference>
<keyword evidence="1" id="KW-1133">Transmembrane helix</keyword>
<dbReference type="PANTHER" id="PTHR30093:SF47">
    <property type="entry name" value="TYPE IV PILUS NON-CORE MINOR PILIN PILE"/>
    <property type="match status" value="1"/>
</dbReference>